<dbReference type="Proteomes" id="UP000006813">
    <property type="component" value="Unassembled WGS sequence"/>
</dbReference>
<sequence>MFECMECGKLFNHRSGLTRHQWIHSGEKPYKCMEYGKTFLWSAHLIYHSFIHTGEKLYRYNECGKAFTCNSSLTQHQKRHMKKNTASVLEEERPITSVQAYAKIEGLI</sequence>
<keyword evidence="2" id="KW-0479">Metal-binding</keyword>
<evidence type="ECO:0000256" key="4">
    <source>
        <dbReference type="ARBA" id="ARBA00022771"/>
    </source>
</evidence>
<name>G5BRB6_HETGA</name>
<evidence type="ECO:0000256" key="2">
    <source>
        <dbReference type="ARBA" id="ARBA00022723"/>
    </source>
</evidence>
<evidence type="ECO:0000256" key="1">
    <source>
        <dbReference type="ARBA" id="ARBA00004123"/>
    </source>
</evidence>
<dbReference type="PANTHER" id="PTHR23226:SF366">
    <property type="entry name" value="ZINC FINGER PROTEIN ZFP2"/>
    <property type="match status" value="1"/>
</dbReference>
<keyword evidence="4 8" id="KW-0863">Zinc-finger</keyword>
<dbReference type="GO" id="GO:0000981">
    <property type="term" value="F:DNA-binding transcription factor activity, RNA polymerase II-specific"/>
    <property type="evidence" value="ECO:0007669"/>
    <property type="project" value="TreeGrafter"/>
</dbReference>
<keyword evidence="7" id="KW-0539">Nucleus</keyword>
<dbReference type="Gene3D" id="3.30.160.60">
    <property type="entry name" value="Classic Zinc Finger"/>
    <property type="match status" value="3"/>
</dbReference>
<feature type="domain" description="C2H2-type" evidence="9">
    <location>
        <begin position="2"/>
        <end position="29"/>
    </location>
</feature>
<accession>G5BRB6</accession>
<comment type="subcellular location">
    <subcellularLocation>
        <location evidence="1">Nucleus</location>
    </subcellularLocation>
</comment>
<dbReference type="InParanoid" id="G5BRB6"/>
<keyword evidence="5" id="KW-0862">Zinc</keyword>
<dbReference type="Pfam" id="PF00096">
    <property type="entry name" value="zf-C2H2"/>
    <property type="match status" value="2"/>
</dbReference>
<dbReference type="AlphaFoldDB" id="G5BRB6"/>
<evidence type="ECO:0000256" key="7">
    <source>
        <dbReference type="ARBA" id="ARBA00023242"/>
    </source>
</evidence>
<dbReference type="GO" id="GO:0008270">
    <property type="term" value="F:zinc ion binding"/>
    <property type="evidence" value="ECO:0007669"/>
    <property type="project" value="UniProtKB-KW"/>
</dbReference>
<feature type="domain" description="C2H2-type" evidence="9">
    <location>
        <begin position="30"/>
        <end position="57"/>
    </location>
</feature>
<dbReference type="PROSITE" id="PS00028">
    <property type="entry name" value="ZINC_FINGER_C2H2_1"/>
    <property type="match status" value="1"/>
</dbReference>
<gene>
    <name evidence="10" type="ORF">GW7_14902</name>
</gene>
<dbReference type="GO" id="GO:0000978">
    <property type="term" value="F:RNA polymerase II cis-regulatory region sequence-specific DNA binding"/>
    <property type="evidence" value="ECO:0007669"/>
    <property type="project" value="TreeGrafter"/>
</dbReference>
<dbReference type="FunFam" id="3.30.160.60:FF:000690">
    <property type="entry name" value="Zinc finger protein 354C"/>
    <property type="match status" value="1"/>
</dbReference>
<reference evidence="10 11" key="1">
    <citation type="journal article" date="2011" name="Nature">
        <title>Genome sequencing reveals insights into physiology and longevity of the naked mole rat.</title>
        <authorList>
            <person name="Kim E.B."/>
            <person name="Fang X."/>
            <person name="Fushan A.A."/>
            <person name="Huang Z."/>
            <person name="Lobanov A.V."/>
            <person name="Han L."/>
            <person name="Marino S.M."/>
            <person name="Sun X."/>
            <person name="Turanov A.A."/>
            <person name="Yang P."/>
            <person name="Yim S.H."/>
            <person name="Zhao X."/>
            <person name="Kasaikina M.V."/>
            <person name="Stoletzki N."/>
            <person name="Peng C."/>
            <person name="Polak P."/>
            <person name="Xiong Z."/>
            <person name="Kiezun A."/>
            <person name="Zhu Y."/>
            <person name="Chen Y."/>
            <person name="Kryukov G.V."/>
            <person name="Zhang Q."/>
            <person name="Peshkin L."/>
            <person name="Yang L."/>
            <person name="Bronson R.T."/>
            <person name="Buffenstein R."/>
            <person name="Wang B."/>
            <person name="Han C."/>
            <person name="Li Q."/>
            <person name="Chen L."/>
            <person name="Zhao W."/>
            <person name="Sunyaev S.R."/>
            <person name="Park T.J."/>
            <person name="Zhang G."/>
            <person name="Wang J."/>
            <person name="Gladyshev V.N."/>
        </authorList>
    </citation>
    <scope>NUCLEOTIDE SEQUENCE [LARGE SCALE GENOMIC DNA]</scope>
</reference>
<protein>
    <submittedName>
        <fullName evidence="10">Zinc finger protein 805</fullName>
    </submittedName>
</protein>
<organism evidence="10 11">
    <name type="scientific">Heterocephalus glaber</name>
    <name type="common">Naked mole rat</name>
    <dbReference type="NCBI Taxonomy" id="10181"/>
    <lineage>
        <taxon>Eukaryota</taxon>
        <taxon>Metazoa</taxon>
        <taxon>Chordata</taxon>
        <taxon>Craniata</taxon>
        <taxon>Vertebrata</taxon>
        <taxon>Euteleostomi</taxon>
        <taxon>Mammalia</taxon>
        <taxon>Eutheria</taxon>
        <taxon>Euarchontoglires</taxon>
        <taxon>Glires</taxon>
        <taxon>Rodentia</taxon>
        <taxon>Hystricomorpha</taxon>
        <taxon>Bathyergidae</taxon>
        <taxon>Heterocephalus</taxon>
    </lineage>
</organism>
<keyword evidence="6" id="KW-0805">Transcription regulation</keyword>
<evidence type="ECO:0000256" key="3">
    <source>
        <dbReference type="ARBA" id="ARBA00022737"/>
    </source>
</evidence>
<evidence type="ECO:0000256" key="5">
    <source>
        <dbReference type="ARBA" id="ARBA00022833"/>
    </source>
</evidence>
<evidence type="ECO:0000256" key="6">
    <source>
        <dbReference type="ARBA" id="ARBA00023015"/>
    </source>
</evidence>
<evidence type="ECO:0000259" key="9">
    <source>
        <dbReference type="PROSITE" id="PS50157"/>
    </source>
</evidence>
<dbReference type="PANTHER" id="PTHR23226">
    <property type="entry name" value="ZINC FINGER AND SCAN DOMAIN-CONTAINING"/>
    <property type="match status" value="1"/>
</dbReference>
<dbReference type="FunFam" id="3.30.160.60:FF:000478">
    <property type="entry name" value="Zinc finger protein 133"/>
    <property type="match status" value="1"/>
</dbReference>
<keyword evidence="6" id="KW-0804">Transcription</keyword>
<evidence type="ECO:0000256" key="8">
    <source>
        <dbReference type="PROSITE-ProRule" id="PRU00042"/>
    </source>
</evidence>
<keyword evidence="3" id="KW-0677">Repeat</keyword>
<dbReference type="SMART" id="SM00355">
    <property type="entry name" value="ZnF_C2H2"/>
    <property type="match status" value="3"/>
</dbReference>
<feature type="domain" description="C2H2-type" evidence="9">
    <location>
        <begin position="58"/>
        <end position="85"/>
    </location>
</feature>
<proteinExistence type="predicted"/>
<dbReference type="PROSITE" id="PS50157">
    <property type="entry name" value="ZINC_FINGER_C2H2_2"/>
    <property type="match status" value="3"/>
</dbReference>
<evidence type="ECO:0000313" key="11">
    <source>
        <dbReference type="Proteomes" id="UP000006813"/>
    </source>
</evidence>
<dbReference type="InterPro" id="IPR013087">
    <property type="entry name" value="Znf_C2H2_type"/>
</dbReference>
<dbReference type="STRING" id="10181.G5BRB6"/>
<dbReference type="GO" id="GO:0005634">
    <property type="term" value="C:nucleus"/>
    <property type="evidence" value="ECO:0007669"/>
    <property type="project" value="UniProtKB-SubCell"/>
</dbReference>
<dbReference type="FunFam" id="3.30.160.60:FF:000016">
    <property type="entry name" value="zinc finger protein 37 homolog"/>
    <property type="match status" value="1"/>
</dbReference>
<evidence type="ECO:0000313" key="10">
    <source>
        <dbReference type="EMBL" id="EHB11848.1"/>
    </source>
</evidence>
<dbReference type="EMBL" id="JH171539">
    <property type="protein sequence ID" value="EHB11848.1"/>
    <property type="molecule type" value="Genomic_DNA"/>
</dbReference>
<dbReference type="SUPFAM" id="SSF57667">
    <property type="entry name" value="beta-beta-alpha zinc fingers"/>
    <property type="match status" value="2"/>
</dbReference>
<dbReference type="InterPro" id="IPR036236">
    <property type="entry name" value="Znf_C2H2_sf"/>
</dbReference>